<dbReference type="AlphaFoldDB" id="B8KTN8"/>
<keyword evidence="3" id="KW-0520">NAD</keyword>
<evidence type="ECO:0000256" key="3">
    <source>
        <dbReference type="ARBA" id="ARBA00023027"/>
    </source>
</evidence>
<dbReference type="Pfam" id="PF02826">
    <property type="entry name" value="2-Hacid_dh_C"/>
    <property type="match status" value="1"/>
</dbReference>
<dbReference type="Proteomes" id="UP000004699">
    <property type="component" value="Unassembled WGS sequence"/>
</dbReference>
<dbReference type="PANTHER" id="PTHR10996">
    <property type="entry name" value="2-HYDROXYACID DEHYDROGENASE-RELATED"/>
    <property type="match status" value="1"/>
</dbReference>
<protein>
    <submittedName>
        <fullName evidence="7">Glyoxylate reductase</fullName>
        <ecNumber evidence="7">1.1.1.26</ecNumber>
    </submittedName>
</protein>
<evidence type="ECO:0000256" key="1">
    <source>
        <dbReference type="ARBA" id="ARBA00005854"/>
    </source>
</evidence>
<dbReference type="GO" id="GO:0030267">
    <property type="term" value="F:glyoxylate reductase (NADPH) activity"/>
    <property type="evidence" value="ECO:0007669"/>
    <property type="project" value="TreeGrafter"/>
</dbReference>
<dbReference type="PROSITE" id="PS00671">
    <property type="entry name" value="D_2_HYDROXYACID_DH_3"/>
    <property type="match status" value="1"/>
</dbReference>
<dbReference type="InterPro" id="IPR050223">
    <property type="entry name" value="D-isomer_2-hydroxyacid_DH"/>
</dbReference>
<dbReference type="eggNOG" id="COG1052">
    <property type="taxonomic scope" value="Bacteria"/>
</dbReference>
<evidence type="ECO:0000313" key="7">
    <source>
        <dbReference type="EMBL" id="EED35192.1"/>
    </source>
</evidence>
<dbReference type="PANTHER" id="PTHR10996:SF257">
    <property type="entry name" value="GLYOXYLATE REDUCTASE 1"/>
    <property type="match status" value="1"/>
</dbReference>
<dbReference type="Pfam" id="PF00389">
    <property type="entry name" value="2-Hacid_dh"/>
    <property type="match status" value="1"/>
</dbReference>
<dbReference type="EC" id="1.1.1.26" evidence="7"/>
<feature type="domain" description="D-isomer specific 2-hydroxyacid dehydrogenase NAD-binding" evidence="6">
    <location>
        <begin position="106"/>
        <end position="280"/>
    </location>
</feature>
<dbReference type="InterPro" id="IPR006140">
    <property type="entry name" value="D-isomer_DH_NAD-bd"/>
</dbReference>
<evidence type="ECO:0000259" key="5">
    <source>
        <dbReference type="Pfam" id="PF00389"/>
    </source>
</evidence>
<sequence>MLPKVIATMAPPESVSSQLSDFCELLTCDPATGVIPDEWLQSADGMLCTLNTPVTAGLFSRAPQLKVVSSVSVGVDHIDLDAATAAAVPVGNTPGVLVDSTADLALGLMLAVTRRLPEADQFVRKGEWTNAWSTGFFLGTDLSRSTVGLIGLGPIGQAVAKRALAFGARVIGWTRTPREIPGVELMSMDEVLSGADITSLHTALVPETRNLIGARELALMKPGAILINTARGGLIDEPALVDVLQAGRLKAGLDVFAEEPLPANSPLLTTPNTVLVPHLGSATAATRQAMLDRAVINLRAGLAGEPLPYCVNPEAYDA</sequence>
<keyword evidence="8" id="KW-1185">Reference proteome</keyword>
<evidence type="ECO:0000256" key="4">
    <source>
        <dbReference type="RuleBase" id="RU003719"/>
    </source>
</evidence>
<dbReference type="Gene3D" id="3.40.50.720">
    <property type="entry name" value="NAD(P)-binding Rossmann-like Domain"/>
    <property type="match status" value="2"/>
</dbReference>
<organism evidence="7 8">
    <name type="scientific">Luminiphilus syltensis NOR5-1B</name>
    <dbReference type="NCBI Taxonomy" id="565045"/>
    <lineage>
        <taxon>Bacteria</taxon>
        <taxon>Pseudomonadati</taxon>
        <taxon>Pseudomonadota</taxon>
        <taxon>Gammaproteobacteria</taxon>
        <taxon>Cellvibrionales</taxon>
        <taxon>Halieaceae</taxon>
        <taxon>Luminiphilus</taxon>
    </lineage>
</organism>
<feature type="domain" description="D-isomer specific 2-hydroxyacid dehydrogenase catalytic" evidence="5">
    <location>
        <begin position="38"/>
        <end position="312"/>
    </location>
</feature>
<dbReference type="STRING" id="565045.NOR51B_1137"/>
<dbReference type="CDD" id="cd05301">
    <property type="entry name" value="GDH"/>
    <property type="match status" value="1"/>
</dbReference>
<dbReference type="InterPro" id="IPR006139">
    <property type="entry name" value="D-isomer_2_OHA_DH_cat_dom"/>
</dbReference>
<reference evidence="8" key="1">
    <citation type="journal article" date="2013" name="BMC Microbiol.">
        <title>Taxonomy and evolution of bacteriochlorophyll a-containing members of the OM60/NOR5 clade of marine gammaproteobacteria: description of Luminiphilus syltensis gen. nov., sp. nov., reclassification of Haliea rubra as Pseudohaliea rubra gen. nov., comb. nov., and emendation of Chromatocurvus halotolerans.</title>
        <authorList>
            <person name="Spring S."/>
            <person name="Riedel T."/>
            <person name="Sproer C."/>
            <person name="Yan S."/>
            <person name="Harder J."/>
            <person name="Fuchs B.M."/>
        </authorList>
    </citation>
    <scope>NUCLEOTIDE SEQUENCE [LARGE SCALE GENOMIC DNA]</scope>
    <source>
        <strain evidence="8">NOR51-B</strain>
    </source>
</reference>
<evidence type="ECO:0000259" key="6">
    <source>
        <dbReference type="Pfam" id="PF02826"/>
    </source>
</evidence>
<name>B8KTN8_9GAMM</name>
<keyword evidence="2 4" id="KW-0560">Oxidoreductase</keyword>
<dbReference type="HOGENOM" id="CLU_019796_1_2_6"/>
<dbReference type="RefSeq" id="WP_009019938.1">
    <property type="nucleotide sequence ID" value="NZ_DS999411.1"/>
</dbReference>
<dbReference type="InterPro" id="IPR036291">
    <property type="entry name" value="NAD(P)-bd_dom_sf"/>
</dbReference>
<evidence type="ECO:0000256" key="2">
    <source>
        <dbReference type="ARBA" id="ARBA00023002"/>
    </source>
</evidence>
<proteinExistence type="inferred from homology"/>
<gene>
    <name evidence="7" type="ORF">NOR51B_1137</name>
</gene>
<dbReference type="GO" id="GO:0047964">
    <property type="term" value="F:glyoxylate reductase (NADH) activity"/>
    <property type="evidence" value="ECO:0007669"/>
    <property type="project" value="UniProtKB-EC"/>
</dbReference>
<dbReference type="EMBL" id="DS999411">
    <property type="protein sequence ID" value="EED35192.1"/>
    <property type="molecule type" value="Genomic_DNA"/>
</dbReference>
<dbReference type="SUPFAM" id="SSF52283">
    <property type="entry name" value="Formate/glycerate dehydrogenase catalytic domain-like"/>
    <property type="match status" value="1"/>
</dbReference>
<dbReference type="GO" id="GO:0051287">
    <property type="term" value="F:NAD binding"/>
    <property type="evidence" value="ECO:0007669"/>
    <property type="project" value="InterPro"/>
</dbReference>
<evidence type="ECO:0000313" key="8">
    <source>
        <dbReference type="Proteomes" id="UP000004699"/>
    </source>
</evidence>
<dbReference type="InterPro" id="IPR029753">
    <property type="entry name" value="D-isomer_DH_CS"/>
</dbReference>
<accession>B8KTN8</accession>
<dbReference type="FunFam" id="3.40.50.720:FF:000203">
    <property type="entry name" value="D-3-phosphoglycerate dehydrogenase (SerA)"/>
    <property type="match status" value="1"/>
</dbReference>
<dbReference type="SUPFAM" id="SSF51735">
    <property type="entry name" value="NAD(P)-binding Rossmann-fold domains"/>
    <property type="match status" value="1"/>
</dbReference>
<comment type="similarity">
    <text evidence="1 4">Belongs to the D-isomer specific 2-hydroxyacid dehydrogenase family.</text>
</comment>
<dbReference type="GO" id="GO:0016618">
    <property type="term" value="F:hydroxypyruvate reductase [NAD(P)H] activity"/>
    <property type="evidence" value="ECO:0007669"/>
    <property type="project" value="TreeGrafter"/>
</dbReference>
<dbReference type="GO" id="GO:0005829">
    <property type="term" value="C:cytosol"/>
    <property type="evidence" value="ECO:0007669"/>
    <property type="project" value="TreeGrafter"/>
</dbReference>